<protein>
    <submittedName>
        <fullName evidence="2">Uncharacterized protein</fullName>
    </submittedName>
</protein>
<dbReference type="Proteomes" id="UP001558613">
    <property type="component" value="Unassembled WGS sequence"/>
</dbReference>
<gene>
    <name evidence="2" type="ORF">QQF64_008103</name>
</gene>
<sequence>MRNEKAEPKVVHYERLKAYRSRWIEPALTSTGAGQAVDERVQGTMHSVKPPYTALSGSLPLSLGGPMVGENETPVLPSVPHVRRPSGRMTQVPHVMNQPLEVGEHATSLGGEHVSKGVVTRSGRVIKRPTKFS</sequence>
<comment type="caution">
    <text evidence="2">The sequence shown here is derived from an EMBL/GenBank/DDBJ whole genome shotgun (WGS) entry which is preliminary data.</text>
</comment>
<organism evidence="2 3">
    <name type="scientific">Cirrhinus molitorella</name>
    <name type="common">mud carp</name>
    <dbReference type="NCBI Taxonomy" id="172907"/>
    <lineage>
        <taxon>Eukaryota</taxon>
        <taxon>Metazoa</taxon>
        <taxon>Chordata</taxon>
        <taxon>Craniata</taxon>
        <taxon>Vertebrata</taxon>
        <taxon>Euteleostomi</taxon>
        <taxon>Actinopterygii</taxon>
        <taxon>Neopterygii</taxon>
        <taxon>Teleostei</taxon>
        <taxon>Ostariophysi</taxon>
        <taxon>Cypriniformes</taxon>
        <taxon>Cyprinidae</taxon>
        <taxon>Labeoninae</taxon>
        <taxon>Labeonini</taxon>
        <taxon>Cirrhinus</taxon>
    </lineage>
</organism>
<evidence type="ECO:0000313" key="2">
    <source>
        <dbReference type="EMBL" id="KAL1260276.1"/>
    </source>
</evidence>
<evidence type="ECO:0000313" key="3">
    <source>
        <dbReference type="Proteomes" id="UP001558613"/>
    </source>
</evidence>
<evidence type="ECO:0000256" key="1">
    <source>
        <dbReference type="SAM" id="MobiDB-lite"/>
    </source>
</evidence>
<keyword evidence="3" id="KW-1185">Reference proteome</keyword>
<feature type="region of interest" description="Disordered" evidence="1">
    <location>
        <begin position="63"/>
        <end position="91"/>
    </location>
</feature>
<reference evidence="2 3" key="1">
    <citation type="submission" date="2023-09" db="EMBL/GenBank/DDBJ databases">
        <authorList>
            <person name="Wang M."/>
        </authorList>
    </citation>
    <scope>NUCLEOTIDE SEQUENCE [LARGE SCALE GENOMIC DNA]</scope>
    <source>
        <strain evidence="2">GT-2023</strain>
        <tissue evidence="2">Liver</tissue>
    </source>
</reference>
<name>A0ABR3M7Q4_9TELE</name>
<dbReference type="EMBL" id="JAYMGO010000015">
    <property type="protein sequence ID" value="KAL1260276.1"/>
    <property type="molecule type" value="Genomic_DNA"/>
</dbReference>
<proteinExistence type="predicted"/>
<accession>A0ABR3M7Q4</accession>